<proteinExistence type="predicted"/>
<dbReference type="STRING" id="6186.A0A183JFG2"/>
<evidence type="ECO:0000313" key="2">
    <source>
        <dbReference type="EMBL" id="VDO67640.1"/>
    </source>
</evidence>
<feature type="transmembrane region" description="Helical" evidence="1">
    <location>
        <begin position="6"/>
        <end position="25"/>
    </location>
</feature>
<name>A0A183JFG2_9TREM</name>
<dbReference type="InterPro" id="IPR011047">
    <property type="entry name" value="Quinoprotein_ADH-like_sf"/>
</dbReference>
<evidence type="ECO:0000313" key="4">
    <source>
        <dbReference type="WBParaSite" id="SCUD_0000142901-mRNA-1"/>
    </source>
</evidence>
<dbReference type="EMBL" id="UZAK01001150">
    <property type="protein sequence ID" value="VDO67640.1"/>
    <property type="molecule type" value="Genomic_DNA"/>
</dbReference>
<keyword evidence="1" id="KW-1133">Transmembrane helix</keyword>
<keyword evidence="3" id="KW-1185">Reference proteome</keyword>
<reference evidence="2 3" key="2">
    <citation type="submission" date="2018-11" db="EMBL/GenBank/DDBJ databases">
        <authorList>
            <consortium name="Pathogen Informatics"/>
        </authorList>
    </citation>
    <scope>NUCLEOTIDE SEQUENCE [LARGE SCALE GENOMIC DNA]</scope>
    <source>
        <strain evidence="2">Dakar</strain>
        <strain evidence="3">Dakar, Senegal</strain>
    </source>
</reference>
<keyword evidence="1" id="KW-0472">Membrane</keyword>
<protein>
    <submittedName>
        <fullName evidence="4">Protein kinase domain-containing protein</fullName>
    </submittedName>
</protein>
<accession>A0A183JFG2</accession>
<sequence length="362" mass="41468">MGIRISVLFIKVYILTTIYFIAIFCTTRNRDYEYSHSLKLSKIPNDSYILVHTLGGEILCVHRRSGHVKWKFDSGMLFLNYLHSVVLASALSASYDNGPLLVVDPISGSLYEYASSVSEFLFQLLDHSIMGHVRRSPAYYKNFLSLGSKSDFWTSVDMNSGKIFESIFQNYVDKCPTSLNNENVDKLQNSTEEEIDIINLGRTQYNLVLRDRFTGLMRLNITYNTFASHTEADLQNYDFDVFDFMYLSSPVIWSLPLSSPVIGMYALWSPSDSSSSVHATNENTNNNINSNNKESIKETAKLPRILRRIAFTTYALDLHNMTNPTDDQIYDELEAKFNGTLDLAYVLILTIFYICMEHRSYN</sequence>
<keyword evidence="1" id="KW-0812">Transmembrane</keyword>
<dbReference type="WBParaSite" id="SCUD_0000142901-mRNA-1">
    <property type="protein sequence ID" value="SCUD_0000142901-mRNA-1"/>
    <property type="gene ID" value="SCUD_0000142901"/>
</dbReference>
<dbReference type="AlphaFoldDB" id="A0A183JFG2"/>
<evidence type="ECO:0000313" key="3">
    <source>
        <dbReference type="Proteomes" id="UP000279833"/>
    </source>
</evidence>
<reference evidence="4" key="1">
    <citation type="submission" date="2016-06" db="UniProtKB">
        <authorList>
            <consortium name="WormBaseParasite"/>
        </authorList>
    </citation>
    <scope>IDENTIFICATION</scope>
</reference>
<gene>
    <name evidence="2" type="ORF">SCUD_LOCUS1430</name>
</gene>
<dbReference type="Proteomes" id="UP000279833">
    <property type="component" value="Unassembled WGS sequence"/>
</dbReference>
<evidence type="ECO:0000256" key="1">
    <source>
        <dbReference type="SAM" id="Phobius"/>
    </source>
</evidence>
<dbReference type="SUPFAM" id="SSF50998">
    <property type="entry name" value="Quinoprotein alcohol dehydrogenase-like"/>
    <property type="match status" value="1"/>
</dbReference>
<organism evidence="4">
    <name type="scientific">Schistosoma curassoni</name>
    <dbReference type="NCBI Taxonomy" id="6186"/>
    <lineage>
        <taxon>Eukaryota</taxon>
        <taxon>Metazoa</taxon>
        <taxon>Spiralia</taxon>
        <taxon>Lophotrochozoa</taxon>
        <taxon>Platyhelminthes</taxon>
        <taxon>Trematoda</taxon>
        <taxon>Digenea</taxon>
        <taxon>Strigeidida</taxon>
        <taxon>Schistosomatoidea</taxon>
        <taxon>Schistosomatidae</taxon>
        <taxon>Schistosoma</taxon>
    </lineage>
</organism>